<keyword evidence="2" id="KW-0116">cAMP-binding</keyword>
<feature type="domain" description="Cyclic nucleotide-binding" evidence="5">
    <location>
        <begin position="80"/>
        <end position="195"/>
    </location>
</feature>
<dbReference type="PANTHER" id="PTHR11635">
    <property type="entry name" value="CAMP-DEPENDENT PROTEIN KINASE REGULATORY CHAIN"/>
    <property type="match status" value="1"/>
</dbReference>
<keyword evidence="4" id="KW-0175">Coiled coil</keyword>
<dbReference type="Gene3D" id="2.60.120.10">
    <property type="entry name" value="Jelly Rolls"/>
    <property type="match status" value="2"/>
</dbReference>
<dbReference type="CDD" id="cd00038">
    <property type="entry name" value="CAP_ED"/>
    <property type="match status" value="1"/>
</dbReference>
<dbReference type="SMART" id="SM00100">
    <property type="entry name" value="cNMP"/>
    <property type="match status" value="1"/>
</dbReference>
<dbReference type="GO" id="GO:0005952">
    <property type="term" value="C:cAMP-dependent protein kinase complex"/>
    <property type="evidence" value="ECO:0007669"/>
    <property type="project" value="InterPro"/>
</dbReference>
<dbReference type="PROSITE" id="PS00889">
    <property type="entry name" value="CNMP_BINDING_2"/>
    <property type="match status" value="1"/>
</dbReference>
<dbReference type="InterPro" id="IPR018490">
    <property type="entry name" value="cNMP-bd_dom_sf"/>
</dbReference>
<sequence length="359" mass="41038">MNGIDFRSMSREELLSEIEKRDELIANMKAELHKYRNQDVANARKIAVSAETATSSDRKVIQKDQHTWDIIESAFLTNDFLCQLEKQQMDEMIESMHQVDVPADSIVIRQGDHGSLLYVLEDGKLQVTKDNRLLRIMDAPCVFGELAILYHCERTASVKALTPCRLWAIERSIFHSIMVNSAKTKHDSLFKFLKRCRRFVQFPDERLHTLADLAKEEHWPFRTEITPNQIAAKVLVVTQGRLILRRSTPSSTPELHTLVPGDVFGEIDELFSAVHNPNPGSYLLHSSTNFRQTPRGERYFVDSVDGCTLLTMLVEQICRKFQSTALIDDNAVQPTKRKFMKNGAFVVFPVNSKSLTTSR</sequence>
<evidence type="ECO:0000313" key="6">
    <source>
        <dbReference type="Proteomes" id="UP000887540"/>
    </source>
</evidence>
<dbReference type="SUPFAM" id="SSF51206">
    <property type="entry name" value="cAMP-binding domain-like"/>
    <property type="match status" value="2"/>
</dbReference>
<dbReference type="PROSITE" id="PS50042">
    <property type="entry name" value="CNMP_BINDING_3"/>
    <property type="match status" value="2"/>
</dbReference>
<proteinExistence type="inferred from homology"/>
<dbReference type="InterPro" id="IPR050503">
    <property type="entry name" value="cAMP-dep_PK_reg_su-like"/>
</dbReference>
<evidence type="ECO:0000256" key="3">
    <source>
        <dbReference type="ARBA" id="ARBA00023149"/>
    </source>
</evidence>
<dbReference type="GO" id="GO:0004862">
    <property type="term" value="F:cAMP-dependent protein kinase inhibitor activity"/>
    <property type="evidence" value="ECO:0007669"/>
    <property type="project" value="TreeGrafter"/>
</dbReference>
<dbReference type="PANTHER" id="PTHR11635:SF152">
    <property type="entry name" value="CAMP-DEPENDENT PROTEIN KINASE TYPE I REGULATORY SUBUNIT-RELATED"/>
    <property type="match status" value="1"/>
</dbReference>
<organism evidence="6 7">
    <name type="scientific">Acrobeloides nanus</name>
    <dbReference type="NCBI Taxonomy" id="290746"/>
    <lineage>
        <taxon>Eukaryota</taxon>
        <taxon>Metazoa</taxon>
        <taxon>Ecdysozoa</taxon>
        <taxon>Nematoda</taxon>
        <taxon>Chromadorea</taxon>
        <taxon>Rhabditida</taxon>
        <taxon>Tylenchina</taxon>
        <taxon>Cephalobomorpha</taxon>
        <taxon>Cephaloboidea</taxon>
        <taxon>Cephalobidae</taxon>
        <taxon>Acrobeloides</taxon>
    </lineage>
</organism>
<dbReference type="AlphaFoldDB" id="A0A914BU77"/>
<dbReference type="Pfam" id="PF00027">
    <property type="entry name" value="cNMP_binding"/>
    <property type="match status" value="1"/>
</dbReference>
<feature type="coiled-coil region" evidence="4">
    <location>
        <begin position="11"/>
        <end position="38"/>
    </location>
</feature>
<keyword evidence="2" id="KW-0547">Nucleotide-binding</keyword>
<name>A0A914BU77_9BILA</name>
<dbReference type="GO" id="GO:0005829">
    <property type="term" value="C:cytosol"/>
    <property type="evidence" value="ECO:0007669"/>
    <property type="project" value="TreeGrafter"/>
</dbReference>
<evidence type="ECO:0000256" key="1">
    <source>
        <dbReference type="ARBA" id="ARBA00005753"/>
    </source>
</evidence>
<dbReference type="WBParaSite" id="ACRNAN_Path_1.g1.t1">
    <property type="protein sequence ID" value="ACRNAN_Path_1.g1.t1"/>
    <property type="gene ID" value="ACRNAN_Path_1.g1"/>
</dbReference>
<dbReference type="InterPro" id="IPR014710">
    <property type="entry name" value="RmlC-like_jellyroll"/>
</dbReference>
<feature type="domain" description="Cyclic nucleotide-binding" evidence="5">
    <location>
        <begin position="225"/>
        <end position="281"/>
    </location>
</feature>
<dbReference type="GO" id="GO:0034236">
    <property type="term" value="F:protein kinase A catalytic subunit binding"/>
    <property type="evidence" value="ECO:0007669"/>
    <property type="project" value="TreeGrafter"/>
</dbReference>
<evidence type="ECO:0000259" key="5">
    <source>
        <dbReference type="PROSITE" id="PS50042"/>
    </source>
</evidence>
<protein>
    <submittedName>
        <fullName evidence="7">Cyclic nucleotide-binding domain-containing protein</fullName>
    </submittedName>
</protein>
<dbReference type="GO" id="GO:0030552">
    <property type="term" value="F:cAMP binding"/>
    <property type="evidence" value="ECO:0007669"/>
    <property type="project" value="UniProtKB-KW"/>
</dbReference>
<evidence type="ECO:0000256" key="2">
    <source>
        <dbReference type="ARBA" id="ARBA00022566"/>
    </source>
</evidence>
<keyword evidence="6" id="KW-1185">Reference proteome</keyword>
<keyword evidence="3" id="KW-0114">cAMP</keyword>
<dbReference type="InterPro" id="IPR000595">
    <property type="entry name" value="cNMP-bd_dom"/>
</dbReference>
<dbReference type="InterPro" id="IPR018488">
    <property type="entry name" value="cNMP-bd_CS"/>
</dbReference>
<dbReference type="Proteomes" id="UP000887540">
    <property type="component" value="Unplaced"/>
</dbReference>
<dbReference type="PRINTS" id="PR00103">
    <property type="entry name" value="CAMPKINASE"/>
</dbReference>
<accession>A0A914BU77</accession>
<reference evidence="7" key="1">
    <citation type="submission" date="2022-11" db="UniProtKB">
        <authorList>
            <consortium name="WormBaseParasite"/>
        </authorList>
    </citation>
    <scope>IDENTIFICATION</scope>
</reference>
<evidence type="ECO:0000256" key="4">
    <source>
        <dbReference type="SAM" id="Coils"/>
    </source>
</evidence>
<dbReference type="PROSITE" id="PS00888">
    <property type="entry name" value="CNMP_BINDING_1"/>
    <property type="match status" value="1"/>
</dbReference>
<comment type="similarity">
    <text evidence="1">Belongs to the cAMP-dependent kinase regulatory chain family.</text>
</comment>
<evidence type="ECO:0000313" key="7">
    <source>
        <dbReference type="WBParaSite" id="ACRNAN_Path_1.g1.t1"/>
    </source>
</evidence>